<evidence type="ECO:0000313" key="6">
    <source>
        <dbReference type="EMBL" id="KAH7242790.1"/>
    </source>
</evidence>
<dbReference type="Proteomes" id="UP000813427">
    <property type="component" value="Unassembled WGS sequence"/>
</dbReference>
<evidence type="ECO:0000256" key="3">
    <source>
        <dbReference type="ARBA" id="ARBA00022989"/>
    </source>
</evidence>
<dbReference type="PANTHER" id="PTHR31465">
    <property type="entry name" value="PROTEIN RTA1-RELATED"/>
    <property type="match status" value="1"/>
</dbReference>
<organism evidence="6 7">
    <name type="scientific">Fusarium tricinctum</name>
    <dbReference type="NCBI Taxonomy" id="61284"/>
    <lineage>
        <taxon>Eukaryota</taxon>
        <taxon>Fungi</taxon>
        <taxon>Dikarya</taxon>
        <taxon>Ascomycota</taxon>
        <taxon>Pezizomycotina</taxon>
        <taxon>Sordariomycetes</taxon>
        <taxon>Hypocreomycetidae</taxon>
        <taxon>Hypocreales</taxon>
        <taxon>Nectriaceae</taxon>
        <taxon>Fusarium</taxon>
        <taxon>Fusarium tricinctum species complex</taxon>
    </lineage>
</organism>
<feature type="transmembrane region" description="Helical" evidence="5">
    <location>
        <begin position="126"/>
        <end position="148"/>
    </location>
</feature>
<dbReference type="PANTHER" id="PTHR31465:SF1">
    <property type="entry name" value="PROTEIN RTA1-RELATED"/>
    <property type="match status" value="1"/>
</dbReference>
<evidence type="ECO:0000256" key="4">
    <source>
        <dbReference type="ARBA" id="ARBA00023136"/>
    </source>
</evidence>
<dbReference type="GO" id="GO:0016020">
    <property type="term" value="C:membrane"/>
    <property type="evidence" value="ECO:0007669"/>
    <property type="project" value="UniProtKB-SubCell"/>
</dbReference>
<dbReference type="Pfam" id="PF04479">
    <property type="entry name" value="RTA1"/>
    <property type="match status" value="1"/>
</dbReference>
<dbReference type="AlphaFoldDB" id="A0A8K0WBE6"/>
<feature type="transmembrane region" description="Helical" evidence="5">
    <location>
        <begin position="22"/>
        <end position="45"/>
    </location>
</feature>
<feature type="transmembrane region" description="Helical" evidence="5">
    <location>
        <begin position="168"/>
        <end position="193"/>
    </location>
</feature>
<feature type="transmembrane region" description="Helical" evidence="5">
    <location>
        <begin position="213"/>
        <end position="233"/>
    </location>
</feature>
<keyword evidence="7" id="KW-1185">Reference proteome</keyword>
<dbReference type="EMBL" id="JAGPXF010000005">
    <property type="protein sequence ID" value="KAH7242790.1"/>
    <property type="molecule type" value="Genomic_DNA"/>
</dbReference>
<comment type="subcellular location">
    <subcellularLocation>
        <location evidence="1">Membrane</location>
        <topology evidence="1">Multi-pass membrane protein</topology>
    </subcellularLocation>
</comment>
<evidence type="ECO:0000256" key="1">
    <source>
        <dbReference type="ARBA" id="ARBA00004141"/>
    </source>
</evidence>
<dbReference type="InterPro" id="IPR007568">
    <property type="entry name" value="RTA1"/>
</dbReference>
<evidence type="ECO:0000256" key="2">
    <source>
        <dbReference type="ARBA" id="ARBA00022692"/>
    </source>
</evidence>
<evidence type="ECO:0000256" key="5">
    <source>
        <dbReference type="SAM" id="Phobius"/>
    </source>
</evidence>
<dbReference type="OrthoDB" id="3358017at2759"/>
<keyword evidence="3 5" id="KW-1133">Transmembrane helix</keyword>
<protein>
    <submittedName>
        <fullName evidence="6">RTA1 like protein-domain-containing protein</fullName>
    </submittedName>
</protein>
<keyword evidence="4 5" id="KW-0472">Membrane</keyword>
<name>A0A8K0WBE6_9HYPO</name>
<feature type="transmembrane region" description="Helical" evidence="5">
    <location>
        <begin position="52"/>
        <end position="71"/>
    </location>
</feature>
<sequence>MSEQPNTSGWTADDWLIQRYKYIPSALAAILFAVLFTLTTSLHAFQLVRWNTWYFIPFLIGGLFETAGYTMRAIDTGVANKVLFVNQTSLILLAPALYAASIYMILRRLILILDAERYSLVPVRWLTKIFVGCDVLSFLAQGAGGAMQASKSSGKSTATPGKEDIGNYLVIGGLVFQLAVFAFFMVVTGTFHLGIHRRPTTRSATAQVPWRQFIYVLYIGSVLIMIRSIFRVVEYIQGREGYLMSHEAFAYILDTTIVFLVSIEFNLFHPSRILSSRTKDSYLLDNNDQDESV</sequence>
<proteinExistence type="predicted"/>
<keyword evidence="2 5" id="KW-0812">Transmembrane</keyword>
<feature type="transmembrane region" description="Helical" evidence="5">
    <location>
        <begin position="248"/>
        <end position="268"/>
    </location>
</feature>
<gene>
    <name evidence="6" type="ORF">BKA59DRAFT_494975</name>
</gene>
<evidence type="ECO:0000313" key="7">
    <source>
        <dbReference type="Proteomes" id="UP000813427"/>
    </source>
</evidence>
<feature type="transmembrane region" description="Helical" evidence="5">
    <location>
        <begin position="83"/>
        <end position="106"/>
    </location>
</feature>
<accession>A0A8K0WBE6</accession>
<reference evidence="6" key="1">
    <citation type="journal article" date="2021" name="Nat. Commun.">
        <title>Genetic determinants of endophytism in the Arabidopsis root mycobiome.</title>
        <authorList>
            <person name="Mesny F."/>
            <person name="Miyauchi S."/>
            <person name="Thiergart T."/>
            <person name="Pickel B."/>
            <person name="Atanasova L."/>
            <person name="Karlsson M."/>
            <person name="Huettel B."/>
            <person name="Barry K.W."/>
            <person name="Haridas S."/>
            <person name="Chen C."/>
            <person name="Bauer D."/>
            <person name="Andreopoulos W."/>
            <person name="Pangilinan J."/>
            <person name="LaButti K."/>
            <person name="Riley R."/>
            <person name="Lipzen A."/>
            <person name="Clum A."/>
            <person name="Drula E."/>
            <person name="Henrissat B."/>
            <person name="Kohler A."/>
            <person name="Grigoriev I.V."/>
            <person name="Martin F.M."/>
            <person name="Hacquard S."/>
        </authorList>
    </citation>
    <scope>NUCLEOTIDE SEQUENCE</scope>
    <source>
        <strain evidence="6">MPI-SDFR-AT-0068</strain>
    </source>
</reference>
<comment type="caution">
    <text evidence="6">The sequence shown here is derived from an EMBL/GenBank/DDBJ whole genome shotgun (WGS) entry which is preliminary data.</text>
</comment>